<dbReference type="AlphaFoldDB" id="A0A212JY97"/>
<feature type="domain" description="Two component regulator three Y" evidence="2">
    <location>
        <begin position="665"/>
        <end position="728"/>
    </location>
</feature>
<name>A0A212JY97_9BACT</name>
<evidence type="ECO:0000313" key="3">
    <source>
        <dbReference type="EMBL" id="SBW04332.1"/>
    </source>
</evidence>
<dbReference type="RefSeq" id="WP_296950404.1">
    <property type="nucleotide sequence ID" value="NZ_LT599021.1"/>
</dbReference>
<dbReference type="InterPro" id="IPR016032">
    <property type="entry name" value="Sig_transdc_resp-reg_C-effctor"/>
</dbReference>
<dbReference type="EMBL" id="FLUL01000001">
    <property type="protein sequence ID" value="SBW04332.1"/>
    <property type="molecule type" value="Genomic_DNA"/>
</dbReference>
<dbReference type="InterPro" id="IPR011047">
    <property type="entry name" value="Quinoprotein_ADH-like_sf"/>
</dbReference>
<evidence type="ECO:0000256" key="1">
    <source>
        <dbReference type="SAM" id="Phobius"/>
    </source>
</evidence>
<dbReference type="Pfam" id="PF07495">
    <property type="entry name" value="Y_Y_Y"/>
    <property type="match status" value="1"/>
</dbReference>
<accession>A0A212JY97</accession>
<dbReference type="Gene3D" id="1.10.10.10">
    <property type="entry name" value="Winged helix-like DNA-binding domain superfamily/Winged helix DNA-binding domain"/>
    <property type="match status" value="1"/>
</dbReference>
<protein>
    <recommendedName>
        <fullName evidence="2">Two component regulator three Y domain-containing protein</fullName>
    </recommendedName>
</protein>
<dbReference type="InterPro" id="IPR013783">
    <property type="entry name" value="Ig-like_fold"/>
</dbReference>
<dbReference type="Gene3D" id="2.60.40.10">
    <property type="entry name" value="Immunoglobulins"/>
    <property type="match status" value="1"/>
</dbReference>
<dbReference type="SUPFAM" id="SSF63829">
    <property type="entry name" value="Calcium-dependent phosphotriesterase"/>
    <property type="match status" value="1"/>
</dbReference>
<feature type="transmembrane region" description="Helical" evidence="1">
    <location>
        <begin position="731"/>
        <end position="753"/>
    </location>
</feature>
<dbReference type="GO" id="GO:0006355">
    <property type="term" value="P:regulation of DNA-templated transcription"/>
    <property type="evidence" value="ECO:0007669"/>
    <property type="project" value="InterPro"/>
</dbReference>
<organism evidence="3">
    <name type="scientific">uncultured Dysgonomonas sp</name>
    <dbReference type="NCBI Taxonomy" id="206096"/>
    <lineage>
        <taxon>Bacteria</taxon>
        <taxon>Pseudomonadati</taxon>
        <taxon>Bacteroidota</taxon>
        <taxon>Bacteroidia</taxon>
        <taxon>Bacteroidales</taxon>
        <taxon>Dysgonomonadaceae</taxon>
        <taxon>Dysgonomonas</taxon>
        <taxon>environmental samples</taxon>
    </lineage>
</organism>
<dbReference type="SUPFAM" id="SSF50998">
    <property type="entry name" value="Quinoprotein alcohol dehydrogenase-like"/>
    <property type="match status" value="1"/>
</dbReference>
<keyword evidence="1" id="KW-0472">Membrane</keyword>
<gene>
    <name evidence="3" type="ORF">KL86DYS2_12593</name>
</gene>
<dbReference type="InterPro" id="IPR011123">
    <property type="entry name" value="Y_Y_Y"/>
</dbReference>
<evidence type="ECO:0000259" key="2">
    <source>
        <dbReference type="Pfam" id="PF07495"/>
    </source>
</evidence>
<dbReference type="GO" id="GO:0003677">
    <property type="term" value="F:DNA binding"/>
    <property type="evidence" value="ECO:0007669"/>
    <property type="project" value="InterPro"/>
</dbReference>
<dbReference type="Gene3D" id="2.130.10.10">
    <property type="entry name" value="YVTN repeat-like/Quinoprotein amine dehydrogenase"/>
    <property type="match status" value="2"/>
</dbReference>
<dbReference type="InterPro" id="IPR036388">
    <property type="entry name" value="WH-like_DNA-bd_sf"/>
</dbReference>
<keyword evidence="1" id="KW-1133">Transmembrane helix</keyword>
<dbReference type="SUPFAM" id="SSF46894">
    <property type="entry name" value="C-terminal effector domain of the bipartite response regulators"/>
    <property type="match status" value="1"/>
</dbReference>
<proteinExistence type="predicted"/>
<dbReference type="InterPro" id="IPR015943">
    <property type="entry name" value="WD40/YVTN_repeat-like_dom_sf"/>
</dbReference>
<keyword evidence="1" id="KW-0812">Transmembrane</keyword>
<sequence length="952" mass="109806">MNKHILSFIFSVIIGVSLIVPAHSTSIWQRKITNYERSQYKAGFQNWMITQSDKGWIYSANSNGLLEFDGVNWTSYPIRNNVIRIIKIIDNNIYIGGSSEFGLFKPNAIGQLTYRSLSDKTKNWGGEVWNIEDGGDVIYFISERYIHIYHKKAGNVSMIDSDTKIDCSLLHEGTLYLATPNGIFYLNSNNKLTLLEASEPLSGHKIVSLLSYNKNILVTSAKKGLYLLNKNNIQQINSIADSFIQKNQLFSTAISGSKIAIGSVQNGVIIFDLKDPFYKEEFNINNGLKNNTVLGCFFDSNQNLWLGLDKGISYISLNSPIRPLFATVSPIGTGYSSAMYNNELYFGTNQALYKLDKDNRYQLIKGSEGQIWSTNIIDNTLFSSGDNGIMVITPTETYKIDLLGAWETHALSEDKNKLMVATYSGFCILKRENGRWMFSHKIPEFRDSFRGFIEDDEPYNFWVANANGTMRRLTFDKNFEKIIRYKTYTLNNNAFDSNIIIRKIENNLVICTRNGILQYSRITDSFDHYTQLELMLEGPKYYEFLYVDKYKNIWFVADRNLKVLAYSEGKYQEYIHNWGLSNELIDSYENINMIDPETAIVAVDNAFARIDMSRKNGKFSTINTYIREITCSKNDSILSYGSSEKRLSLPYSLNSIKINFAATFYDHSSDILYSFRLKGIDDDWSIPSTNTVKEYTGLHEGKYVFEVKAFIDGNPDSSSITSFSFTVHPPWYRSVLAYLLYSLAIVILILIIYKKTISKQKKIIHQKGEELIAQTRRYEEETKLKDEAIYELQNENLKNELKYKTQELNGYMLNVIRKNEMLENVKRNALNISKAIDEEKQISTIKQKVMSLISQINTNIEHDTDFEIFQSNFDLIHQDFFKLLDERFPNLTRNDKILCAYLNMNLSSKEIAPLLNISIRGVEVNRYRLRKKMDLDRDVNLSDFLQSLKQYV</sequence>
<reference evidence="3" key="1">
    <citation type="submission" date="2016-04" db="EMBL/GenBank/DDBJ databases">
        <authorList>
            <person name="Evans L.H."/>
            <person name="Alamgir A."/>
            <person name="Owens N."/>
            <person name="Weber N.D."/>
            <person name="Virtaneva K."/>
            <person name="Barbian K."/>
            <person name="Babar A."/>
            <person name="Rosenke K."/>
        </authorList>
    </citation>
    <scope>NUCLEOTIDE SEQUENCE</scope>
    <source>
        <strain evidence="3">86-2</strain>
    </source>
</reference>